<name>A0ABT4ICJ2_9ACTO</name>
<proteinExistence type="predicted"/>
<reference evidence="1" key="1">
    <citation type="submission" date="2022-10" db="EMBL/GenBank/DDBJ databases">
        <title>Genome sequence of Actinomyces israelii ATCC 10048.</title>
        <authorList>
            <person name="Watt R.M."/>
            <person name="Tong W.M."/>
        </authorList>
    </citation>
    <scope>NUCLEOTIDE SEQUENCE</scope>
    <source>
        <strain evidence="1">ATCC 10048</strain>
    </source>
</reference>
<organism evidence="1 2">
    <name type="scientific">Actinomyces israelii</name>
    <dbReference type="NCBI Taxonomy" id="1659"/>
    <lineage>
        <taxon>Bacteria</taxon>
        <taxon>Bacillati</taxon>
        <taxon>Actinomycetota</taxon>
        <taxon>Actinomycetes</taxon>
        <taxon>Actinomycetales</taxon>
        <taxon>Actinomycetaceae</taxon>
        <taxon>Actinomyces</taxon>
    </lineage>
</organism>
<dbReference type="EMBL" id="JAPTMY010000055">
    <property type="protein sequence ID" value="MCZ0859465.1"/>
    <property type="molecule type" value="Genomic_DNA"/>
</dbReference>
<keyword evidence="2" id="KW-1185">Reference proteome</keyword>
<comment type="caution">
    <text evidence="1">The sequence shown here is derived from an EMBL/GenBank/DDBJ whole genome shotgun (WGS) entry which is preliminary data.</text>
</comment>
<dbReference type="Proteomes" id="UP001072034">
    <property type="component" value="Unassembled WGS sequence"/>
</dbReference>
<evidence type="ECO:0000313" key="2">
    <source>
        <dbReference type="Proteomes" id="UP001072034"/>
    </source>
</evidence>
<protein>
    <submittedName>
        <fullName evidence="1">Uncharacterized protein</fullName>
    </submittedName>
</protein>
<accession>A0ABT4ICJ2</accession>
<evidence type="ECO:0000313" key="1">
    <source>
        <dbReference type="EMBL" id="MCZ0859465.1"/>
    </source>
</evidence>
<sequence length="111" mass="11423">MGPISVLGCPVAGGRHSAHLAAAPVLVEVGCVFDGEVETVPLGAPTNRFGAAPRARALQAGSPAQAIQDAAERGFEVVTAWYRSEVLGQVQVTTVDAPEARVLQTSVEGFL</sequence>
<dbReference type="RefSeq" id="WP_268918662.1">
    <property type="nucleotide sequence ID" value="NZ_JAPTMY010000055.1"/>
</dbReference>
<gene>
    <name evidence="1" type="ORF">OHJ16_15640</name>
</gene>